<name>A0A644U9R2_9ZZZZ</name>
<protein>
    <submittedName>
        <fullName evidence="1">Uncharacterized protein</fullName>
    </submittedName>
</protein>
<dbReference type="EMBL" id="VSSQ01000090">
    <property type="protein sequence ID" value="MPL75705.1"/>
    <property type="molecule type" value="Genomic_DNA"/>
</dbReference>
<accession>A0A644U9R2</accession>
<proteinExistence type="predicted"/>
<organism evidence="1">
    <name type="scientific">bioreactor metagenome</name>
    <dbReference type="NCBI Taxonomy" id="1076179"/>
    <lineage>
        <taxon>unclassified sequences</taxon>
        <taxon>metagenomes</taxon>
        <taxon>ecological metagenomes</taxon>
    </lineage>
</organism>
<evidence type="ECO:0000313" key="1">
    <source>
        <dbReference type="EMBL" id="MPL75705.1"/>
    </source>
</evidence>
<reference evidence="1" key="1">
    <citation type="submission" date="2019-08" db="EMBL/GenBank/DDBJ databases">
        <authorList>
            <person name="Kucharzyk K."/>
            <person name="Murdoch R.W."/>
            <person name="Higgins S."/>
            <person name="Loffler F."/>
        </authorList>
    </citation>
    <scope>NUCLEOTIDE SEQUENCE</scope>
</reference>
<gene>
    <name evidence="1" type="ORF">SDC9_21533</name>
</gene>
<sequence length="214" mass="25211">MKQKTLKLMEDAISSAGSWTWIETSHDSIQLDFEDVQLYKSTLEKHSKHSSEITIRLADNPFFTIFYNDSKDLDFLNIKDIKDSVLFANDFSYKIAENGLKFQDFIILKEAFNDYKHHYNLLGDIGDYNTNINTNNSNNGNIDVDFLLVFILEDIAIACGANQINFFNDFESLNDLDIKKLSNQWWIYWVDYWKSKKTKHEYEYDPACEIFSWI</sequence>
<comment type="caution">
    <text evidence="1">The sequence shown here is derived from an EMBL/GenBank/DDBJ whole genome shotgun (WGS) entry which is preliminary data.</text>
</comment>
<dbReference type="AlphaFoldDB" id="A0A644U9R2"/>